<reference evidence="2" key="1">
    <citation type="submission" date="2017-05" db="EMBL/GenBank/DDBJ databases">
        <title>Complete and WGS of Bordetella genogroups.</title>
        <authorList>
            <person name="Spilker T."/>
            <person name="Lipuma J."/>
        </authorList>
    </citation>
    <scope>NUCLEOTIDE SEQUENCE [LARGE SCALE GENOMIC DNA]</scope>
    <source>
        <strain evidence="2">AU16122</strain>
    </source>
</reference>
<comment type="caution">
    <text evidence="1">The sequence shown here is derived from an EMBL/GenBank/DDBJ whole genome shotgun (WGS) entry which is preliminary data.</text>
</comment>
<dbReference type="EMBL" id="NEVM01000005">
    <property type="protein sequence ID" value="OZI32287.1"/>
    <property type="molecule type" value="Genomic_DNA"/>
</dbReference>
<dbReference type="RefSeq" id="WP_143277786.1">
    <property type="nucleotide sequence ID" value="NZ_NEVM01000005.1"/>
</dbReference>
<evidence type="ECO:0000313" key="2">
    <source>
        <dbReference type="Proteomes" id="UP000216020"/>
    </source>
</evidence>
<accession>A0A261S5M3</accession>
<sequence length="301" mass="32448">MLLAYVGDSDPFEPPTKVIVLEDVGTPDGQWGLENFQDVFIGICTFKSDEMDRPAFACVSEEGKVWFHLPSRLEEDIADAGLFKPGSLGLGYLGGIKELDGDLFAFGFGGQIYRRAAPGKWEHFDAGILGSADDEFDLTDMCVSGGTFYVVTALGARGRICARIQDSWVDQSNPTGEWLNAVAADPSGTVWACGRNGALVQGNAESGFASVGDPGCDENFLSIAFFNGQAWLCSANAIYTYASGALSKVETGLDPKLLNAHRLQAVGDVLWSFGYDDIARFDGEKWTRFVCPATKLFTPEA</sequence>
<name>A0A261S5M3_9BORD</name>
<keyword evidence="2" id="KW-1185">Reference proteome</keyword>
<gene>
    <name evidence="1" type="ORF">CAL29_31230</name>
</gene>
<dbReference type="InterPro" id="IPR011041">
    <property type="entry name" value="Quinoprot_gluc/sorb_DH_b-prop"/>
</dbReference>
<evidence type="ECO:0000313" key="1">
    <source>
        <dbReference type="EMBL" id="OZI32287.1"/>
    </source>
</evidence>
<protein>
    <submittedName>
        <fullName evidence="1">Uncharacterized protein</fullName>
    </submittedName>
</protein>
<proteinExistence type="predicted"/>
<dbReference type="Proteomes" id="UP000216020">
    <property type="component" value="Unassembled WGS sequence"/>
</dbReference>
<dbReference type="SUPFAM" id="SSF50952">
    <property type="entry name" value="Soluble quinoprotein glucose dehydrogenase"/>
    <property type="match status" value="1"/>
</dbReference>
<organism evidence="1 2">
    <name type="scientific">Bordetella genomosp. 10</name>
    <dbReference type="NCBI Taxonomy" id="1416804"/>
    <lineage>
        <taxon>Bacteria</taxon>
        <taxon>Pseudomonadati</taxon>
        <taxon>Pseudomonadota</taxon>
        <taxon>Betaproteobacteria</taxon>
        <taxon>Burkholderiales</taxon>
        <taxon>Alcaligenaceae</taxon>
        <taxon>Bordetella</taxon>
    </lineage>
</organism>
<dbReference type="OrthoDB" id="5516213at2"/>
<dbReference type="AlphaFoldDB" id="A0A261S5M3"/>